<evidence type="ECO:0000256" key="1">
    <source>
        <dbReference type="SAM" id="Phobius"/>
    </source>
</evidence>
<dbReference type="EMBL" id="LWCI01000122">
    <property type="protein sequence ID" value="KZS60737.1"/>
    <property type="molecule type" value="Genomic_DNA"/>
</dbReference>
<keyword evidence="1" id="KW-1133">Transmembrane helix</keyword>
<gene>
    <name evidence="3" type="ORF">A4G28_24520</name>
</gene>
<keyword evidence="1" id="KW-0812">Transmembrane</keyword>
<evidence type="ECO:0000313" key="4">
    <source>
        <dbReference type="Proteomes" id="UP000077342"/>
    </source>
</evidence>
<reference evidence="4" key="1">
    <citation type="submission" date="2016-04" db="EMBL/GenBank/DDBJ databases">
        <authorList>
            <person name="Strapagiel D."/>
            <person name="Borowka P."/>
            <person name="Marciniak B."/>
            <person name="Bakula Z."/>
            <person name="Van Ingen J."/>
            <person name="Safianowska A."/>
            <person name="Dziadek J."/>
            <person name="Jagielski T."/>
        </authorList>
    </citation>
    <scope>NUCLEOTIDE SEQUENCE [LARGE SCALE GENOMIC DNA]</scope>
    <source>
        <strain evidence="4">1010001458</strain>
    </source>
</reference>
<protein>
    <recommendedName>
        <fullName evidence="2">Low molecular weight protein antigen 6 PH domain-containing protein</fullName>
    </recommendedName>
</protein>
<dbReference type="AlphaFoldDB" id="A0A163YS80"/>
<comment type="caution">
    <text evidence="3">The sequence shown here is derived from an EMBL/GenBank/DDBJ whole genome shotgun (WGS) entry which is preliminary data.</text>
</comment>
<evidence type="ECO:0000313" key="3">
    <source>
        <dbReference type="EMBL" id="KZS60737.1"/>
    </source>
</evidence>
<sequence>MTADPKHDDWDVVLRPYWTPIFACIAAFLIVAVHVAVGMLLKVGTTGVVLRTADQVAMGALGLIFAGAALLLTRPRLRVGPAGLSVRNLLGYKLLAWPDVVGVSFPGGSRWARIDLPDDEYIPVMAIQAVDKERAVAAMDTVRTLLARYRPDLRSE</sequence>
<feature type="domain" description="Low molecular weight protein antigen 6 PH" evidence="2">
    <location>
        <begin position="74"/>
        <end position="143"/>
    </location>
</feature>
<evidence type="ECO:0000259" key="2">
    <source>
        <dbReference type="Pfam" id="PF10756"/>
    </source>
</evidence>
<proteinExistence type="predicted"/>
<name>A0A163YS80_9MYCO</name>
<feature type="transmembrane region" description="Helical" evidence="1">
    <location>
        <begin position="20"/>
        <end position="41"/>
    </location>
</feature>
<dbReference type="RefSeq" id="WP_075511657.1">
    <property type="nucleotide sequence ID" value="NZ_CP089224.1"/>
</dbReference>
<dbReference type="Proteomes" id="UP000077342">
    <property type="component" value="Unassembled WGS sequence"/>
</dbReference>
<feature type="transmembrane region" description="Helical" evidence="1">
    <location>
        <begin position="53"/>
        <end position="72"/>
    </location>
</feature>
<accession>A0A163YS80</accession>
<organism evidence="3 4">
    <name type="scientific">Mycobacterium ostraviense</name>
    <dbReference type="NCBI Taxonomy" id="2738409"/>
    <lineage>
        <taxon>Bacteria</taxon>
        <taxon>Bacillati</taxon>
        <taxon>Actinomycetota</taxon>
        <taxon>Actinomycetes</taxon>
        <taxon>Mycobacteriales</taxon>
        <taxon>Mycobacteriaceae</taxon>
        <taxon>Mycobacterium</taxon>
    </lineage>
</organism>
<keyword evidence="4" id="KW-1185">Reference proteome</keyword>
<dbReference type="InterPro" id="IPR019692">
    <property type="entry name" value="CFP-6_PH"/>
</dbReference>
<dbReference type="Pfam" id="PF10756">
    <property type="entry name" value="bPH_6"/>
    <property type="match status" value="1"/>
</dbReference>
<keyword evidence="1" id="KW-0472">Membrane</keyword>